<dbReference type="FunFam" id="3.40.50.720:FF:000143">
    <property type="entry name" value="Fatty acyl-CoA reductase"/>
    <property type="match status" value="1"/>
</dbReference>
<name>T1HRJ2_RHOPR</name>
<proteinExistence type="inferred from homology"/>
<protein>
    <recommendedName>
        <fullName evidence="10">Fatty acyl-CoA reductase</fullName>
        <ecNumber evidence="10">1.2.1.84</ecNumber>
    </recommendedName>
</protein>
<evidence type="ECO:0000256" key="8">
    <source>
        <dbReference type="ARBA" id="ARBA00023136"/>
    </source>
</evidence>
<organism evidence="13 14">
    <name type="scientific">Rhodnius prolixus</name>
    <name type="common">Triatomid bug</name>
    <dbReference type="NCBI Taxonomy" id="13249"/>
    <lineage>
        <taxon>Eukaryota</taxon>
        <taxon>Metazoa</taxon>
        <taxon>Ecdysozoa</taxon>
        <taxon>Arthropoda</taxon>
        <taxon>Hexapoda</taxon>
        <taxon>Insecta</taxon>
        <taxon>Pterygota</taxon>
        <taxon>Neoptera</taxon>
        <taxon>Paraneoptera</taxon>
        <taxon>Hemiptera</taxon>
        <taxon>Heteroptera</taxon>
        <taxon>Panheteroptera</taxon>
        <taxon>Cimicomorpha</taxon>
        <taxon>Reduviidae</taxon>
        <taxon>Triatominae</taxon>
        <taxon>Rhodnius</taxon>
    </lineage>
</organism>
<keyword evidence="3 10" id="KW-0444">Lipid biosynthesis</keyword>
<keyword evidence="7 10" id="KW-0443">Lipid metabolism</keyword>
<dbReference type="GeneID" id="141461464"/>
<dbReference type="SUPFAM" id="SSF51735">
    <property type="entry name" value="NAD(P)-binding Rossmann-fold domains"/>
    <property type="match status" value="1"/>
</dbReference>
<dbReference type="GO" id="GO:0016020">
    <property type="term" value="C:membrane"/>
    <property type="evidence" value="ECO:0007669"/>
    <property type="project" value="UniProtKB-SubCell"/>
</dbReference>
<dbReference type="GO" id="GO:0080019">
    <property type="term" value="F:alcohol-forming very long-chain fatty acyl-CoA reductase activity"/>
    <property type="evidence" value="ECO:0007669"/>
    <property type="project" value="InterPro"/>
</dbReference>
<dbReference type="STRING" id="13249.T1HRJ2"/>
<dbReference type="EnsemblMetazoa" id="RPRC006662-RA">
    <property type="protein sequence ID" value="RPRC006662-PA"/>
    <property type="gene ID" value="RPRC006662"/>
</dbReference>
<comment type="similarity">
    <text evidence="2 10">Belongs to the fatty acyl-CoA reductase family.</text>
</comment>
<dbReference type="HOGENOM" id="CLU_024661_0_2_1"/>
<dbReference type="eggNOG" id="KOG1221">
    <property type="taxonomic scope" value="Eukaryota"/>
</dbReference>
<keyword evidence="5 10" id="KW-0521">NADP</keyword>
<evidence type="ECO:0000256" key="6">
    <source>
        <dbReference type="ARBA" id="ARBA00022989"/>
    </source>
</evidence>
<feature type="domain" description="Fatty acyl-CoA reductase C-terminal" evidence="11">
    <location>
        <begin position="357"/>
        <end position="451"/>
    </location>
</feature>
<dbReference type="InterPro" id="IPR026055">
    <property type="entry name" value="FAR"/>
</dbReference>
<dbReference type="EC" id="1.2.1.84" evidence="10"/>
<comment type="catalytic activity">
    <reaction evidence="9 10">
        <text>a long-chain fatty acyl-CoA + 2 NADPH + 2 H(+) = a long-chain primary fatty alcohol + 2 NADP(+) + CoA</text>
        <dbReference type="Rhea" id="RHEA:52716"/>
        <dbReference type="ChEBI" id="CHEBI:15378"/>
        <dbReference type="ChEBI" id="CHEBI:57287"/>
        <dbReference type="ChEBI" id="CHEBI:57783"/>
        <dbReference type="ChEBI" id="CHEBI:58349"/>
        <dbReference type="ChEBI" id="CHEBI:77396"/>
        <dbReference type="ChEBI" id="CHEBI:83139"/>
        <dbReference type="EC" id="1.2.1.84"/>
    </reaction>
</comment>
<evidence type="ECO:0000313" key="13">
    <source>
        <dbReference type="EnsemblMetazoa" id="RPRC006662-PA"/>
    </source>
</evidence>
<keyword evidence="6 10" id="KW-1133">Transmembrane helix</keyword>
<dbReference type="GO" id="GO:0102965">
    <property type="term" value="F:alcohol-forming long-chain fatty acyl-CoA reductase activity"/>
    <property type="evidence" value="ECO:0007669"/>
    <property type="project" value="UniProtKB-EC"/>
</dbReference>
<dbReference type="Pfam" id="PF07993">
    <property type="entry name" value="NAD_binding_4"/>
    <property type="match status" value="1"/>
</dbReference>
<dbReference type="GO" id="GO:0035336">
    <property type="term" value="P:long-chain fatty-acyl-CoA metabolic process"/>
    <property type="evidence" value="ECO:0007669"/>
    <property type="project" value="TreeGrafter"/>
</dbReference>
<dbReference type="Proteomes" id="UP000015103">
    <property type="component" value="Unassembled WGS sequence"/>
</dbReference>
<evidence type="ECO:0000256" key="9">
    <source>
        <dbReference type="ARBA" id="ARBA00052530"/>
    </source>
</evidence>
<evidence type="ECO:0000259" key="11">
    <source>
        <dbReference type="Pfam" id="PF03015"/>
    </source>
</evidence>
<dbReference type="InParanoid" id="T1HRJ2"/>
<reference evidence="13" key="1">
    <citation type="submission" date="2015-05" db="UniProtKB">
        <authorList>
            <consortium name="EnsemblMetazoa"/>
        </authorList>
    </citation>
    <scope>IDENTIFICATION</scope>
</reference>
<evidence type="ECO:0000259" key="12">
    <source>
        <dbReference type="Pfam" id="PF07993"/>
    </source>
</evidence>
<sequence length="497" mass="57139">MTKTIGEWLAGKDIFVTGCTGFIGKGLVEKLLRATDVNKIYVLIRRKLNLSAKQRFQQLTQHMMYERLRRERPDAFNKVVVVEGNAADKGLGISDEDKQELINNVSIIFHAAACVRFDDPLSNAILLNVRGTRDLLEIVKSMKKLECFQYVSTTFCNCNLNLSKIEEKVYIQDYDWSALIAAAEKDDILINILEKKILAKHPNTYTLCKSLAEMVINDYKENLPIVIYRPSVVVGSVKEPEPGWLDNYNGPVGVTLGVSSGVLRVFRGNPNAYLDYVCVDYVFNGMIVTAWLTSKMTTKELSVYNCAYGDLAAVTFAEVVENGVLVNHELPLNNDIWYPFLIVCDNTYYYHFLFYILQFLPGLLIDLMLLVLRKEPLLTKLNVKIYNAGAALHYFSSRIITFDNTKYKAVFDKVPPEEKEIYYMYPKKEEISSLEFMLLFQKGLKKYLLNEKEADLEKFRAKHWRLYYIDRATKLFLLIGVFWFCMNSVLSLINVIL</sequence>
<dbReference type="PANTHER" id="PTHR11011:SF24">
    <property type="entry name" value="FATTY ACYL-COA REDUCTASE"/>
    <property type="match status" value="1"/>
</dbReference>
<evidence type="ECO:0000256" key="2">
    <source>
        <dbReference type="ARBA" id="ARBA00005928"/>
    </source>
</evidence>
<keyword evidence="14" id="KW-1185">Reference proteome</keyword>
<evidence type="ECO:0000313" key="14">
    <source>
        <dbReference type="Proteomes" id="UP000015103"/>
    </source>
</evidence>
<dbReference type="EMBL" id="ACPB03022414">
    <property type="status" value="NOT_ANNOTATED_CDS"/>
    <property type="molecule type" value="Genomic_DNA"/>
</dbReference>
<keyword evidence="4 10" id="KW-0812">Transmembrane</keyword>
<keyword evidence="8 10" id="KW-0472">Membrane</keyword>
<dbReference type="RefSeq" id="XP_073998704.1">
    <property type="nucleotide sequence ID" value="XM_074142603.1"/>
</dbReference>
<dbReference type="InterPro" id="IPR033640">
    <property type="entry name" value="FAR_C"/>
</dbReference>
<dbReference type="Pfam" id="PF03015">
    <property type="entry name" value="Sterile"/>
    <property type="match status" value="1"/>
</dbReference>
<dbReference type="AlphaFoldDB" id="T1HRJ2"/>
<evidence type="ECO:0000256" key="7">
    <source>
        <dbReference type="ARBA" id="ARBA00023098"/>
    </source>
</evidence>
<evidence type="ECO:0000256" key="4">
    <source>
        <dbReference type="ARBA" id="ARBA00022692"/>
    </source>
</evidence>
<feature type="transmembrane region" description="Helical" evidence="10">
    <location>
        <begin position="475"/>
        <end position="496"/>
    </location>
</feature>
<dbReference type="CDD" id="cd05236">
    <property type="entry name" value="FAR-N_SDR_e"/>
    <property type="match status" value="1"/>
</dbReference>
<evidence type="ECO:0000256" key="10">
    <source>
        <dbReference type="RuleBase" id="RU363097"/>
    </source>
</evidence>
<accession>T1HRJ2</accession>
<dbReference type="OMA" id="HEIFLLM"/>
<feature type="transmembrane region" description="Helical" evidence="10">
    <location>
        <begin position="348"/>
        <end position="372"/>
    </location>
</feature>
<dbReference type="GO" id="GO:0005777">
    <property type="term" value="C:peroxisome"/>
    <property type="evidence" value="ECO:0007669"/>
    <property type="project" value="TreeGrafter"/>
</dbReference>
<comment type="function">
    <text evidence="10">Catalyzes the reduction of fatty acyl-CoA to fatty alcohols.</text>
</comment>
<dbReference type="InterPro" id="IPR036291">
    <property type="entry name" value="NAD(P)-bd_dom_sf"/>
</dbReference>
<dbReference type="RefSeq" id="XP_073998703.1">
    <property type="nucleotide sequence ID" value="XM_074142602.1"/>
</dbReference>
<evidence type="ECO:0000256" key="1">
    <source>
        <dbReference type="ARBA" id="ARBA00004141"/>
    </source>
</evidence>
<evidence type="ECO:0000256" key="5">
    <source>
        <dbReference type="ARBA" id="ARBA00022857"/>
    </source>
</evidence>
<dbReference type="VEuPathDB" id="VectorBase:RPRC006662"/>
<keyword evidence="10" id="KW-0560">Oxidoreductase</keyword>
<feature type="domain" description="Thioester reductase (TE)" evidence="12">
    <location>
        <begin position="16"/>
        <end position="285"/>
    </location>
</feature>
<dbReference type="Gene3D" id="3.40.50.720">
    <property type="entry name" value="NAD(P)-binding Rossmann-like Domain"/>
    <property type="match status" value="1"/>
</dbReference>
<comment type="subcellular location">
    <subcellularLocation>
        <location evidence="1">Membrane</location>
        <topology evidence="1">Multi-pass membrane protein</topology>
    </subcellularLocation>
</comment>
<evidence type="ECO:0000256" key="3">
    <source>
        <dbReference type="ARBA" id="ARBA00022516"/>
    </source>
</evidence>
<dbReference type="PANTHER" id="PTHR11011">
    <property type="entry name" value="MALE STERILITY PROTEIN 2-RELATED"/>
    <property type="match status" value="1"/>
</dbReference>
<dbReference type="InterPro" id="IPR013120">
    <property type="entry name" value="FAR_NAD-bd"/>
</dbReference>